<keyword evidence="4" id="KW-0413">Isomerase</keyword>
<evidence type="ECO:0000256" key="1">
    <source>
        <dbReference type="ARBA" id="ARBA00001579"/>
    </source>
</evidence>
<dbReference type="KEGG" id="scas:SACC_24400"/>
<dbReference type="SUPFAM" id="SSF53383">
    <property type="entry name" value="PLP-dependent transferases"/>
    <property type="match status" value="1"/>
</dbReference>
<evidence type="ECO:0000256" key="4">
    <source>
        <dbReference type="ARBA" id="ARBA00023235"/>
    </source>
</evidence>
<dbReference type="GO" id="GO:0030170">
    <property type="term" value="F:pyridoxal phosphate binding"/>
    <property type="evidence" value="ECO:0007669"/>
    <property type="project" value="InterPro"/>
</dbReference>
<dbReference type="RefSeq" id="WP_229569739.1">
    <property type="nucleotide sequence ID" value="NZ_AP025226.1"/>
</dbReference>
<dbReference type="Proteomes" id="UP001319921">
    <property type="component" value="Chromosome"/>
</dbReference>
<reference evidence="6 7" key="1">
    <citation type="journal article" date="2022" name="Microbiol. Resour. Announc.">
        <title>Complete Genome Sequence of the Hyperthermophilic and Acidophilic Archaeon Saccharolobus caldissimus Strain HS-3T.</title>
        <authorList>
            <person name="Sakai H.D."/>
            <person name="Kurosawa N."/>
        </authorList>
    </citation>
    <scope>NUCLEOTIDE SEQUENCE [LARGE SCALE GENOMIC DNA]</scope>
    <source>
        <strain evidence="6 7">JCM32116</strain>
    </source>
</reference>
<keyword evidence="6" id="KW-0032">Aminotransferase</keyword>
<dbReference type="InterPro" id="IPR015424">
    <property type="entry name" value="PyrdxlP-dep_Trfase"/>
</dbReference>
<sequence>MSLDIIEVYKSLTNKSKSLFEESSKYLPFGVSSNYRYFDPYPIYLVKGKGSRVWDVDGNEYIDYILGFGVLEVGHSHPRIVEEVRRAVEDSTILGFEYEKSVELAKIICNRYNVDMVRFSSTGTEATMHAIRIARAYTKRKKIIKFEGHYHGSHDQLLINVNPMRLESRVPTSPGIPEETLSNTLVADWNDYEGFERLVRVHGNDVAAVIMEPVAMNMGLIPADLDFLKGVFDLARDYGFLVIFDEVKTGGKFYSGASGYYGLKPDLVTLGKAIAGGLPLSVVAGRRDVLGVVGPGRVAHGGTFNANPLSVRVAIVTLRDILTEGAFYYMNSLSEELQKGYEDIADDLDIDLIVTKWGPSGMIYFNSKVPKNYKDFIKSDFKSWFTYFYYMVAKGILPMASFNEQWTVSIAHTKEDISKHLEVARDAIKLAKNKKLNLDLFEAF</sequence>
<dbReference type="CDD" id="cd00610">
    <property type="entry name" value="OAT_like"/>
    <property type="match status" value="1"/>
</dbReference>
<dbReference type="GeneID" id="68867162"/>
<dbReference type="Gene3D" id="3.40.640.10">
    <property type="entry name" value="Type I PLP-dependent aspartate aminotransferase-like (Major domain)"/>
    <property type="match status" value="1"/>
</dbReference>
<dbReference type="EMBL" id="AP025226">
    <property type="protein sequence ID" value="BDB99423.1"/>
    <property type="molecule type" value="Genomic_DNA"/>
</dbReference>
<proteinExistence type="inferred from homology"/>
<gene>
    <name evidence="6" type="ORF">SACC_24400</name>
</gene>
<dbReference type="InterPro" id="IPR005814">
    <property type="entry name" value="Aminotrans_3"/>
</dbReference>
<accession>A0AAQ4CUE2</accession>
<comment type="cofactor">
    <cofactor evidence="2">
        <name>pyridoxal 5'-phosphate</name>
        <dbReference type="ChEBI" id="CHEBI:597326"/>
    </cofactor>
</comment>
<dbReference type="GO" id="GO:0042286">
    <property type="term" value="F:glutamate-1-semialdehyde 2,1-aminomutase activity"/>
    <property type="evidence" value="ECO:0007669"/>
    <property type="project" value="UniProtKB-EC"/>
</dbReference>
<keyword evidence="3 5" id="KW-0663">Pyridoxal phosphate</keyword>
<dbReference type="PANTHER" id="PTHR43713:SF3">
    <property type="entry name" value="GLUTAMATE-1-SEMIALDEHYDE 2,1-AMINOMUTASE 1, CHLOROPLASTIC-RELATED"/>
    <property type="match status" value="1"/>
</dbReference>
<dbReference type="InterPro" id="IPR015422">
    <property type="entry name" value="PyrdxlP-dep_Trfase_small"/>
</dbReference>
<keyword evidence="6" id="KW-0808">Transferase</keyword>
<organism evidence="6 7">
    <name type="scientific">Saccharolobus caldissimus</name>
    <dbReference type="NCBI Taxonomy" id="1702097"/>
    <lineage>
        <taxon>Archaea</taxon>
        <taxon>Thermoproteota</taxon>
        <taxon>Thermoprotei</taxon>
        <taxon>Sulfolobales</taxon>
        <taxon>Sulfolobaceae</taxon>
        <taxon>Saccharolobus</taxon>
    </lineage>
</organism>
<dbReference type="PANTHER" id="PTHR43713">
    <property type="entry name" value="GLUTAMATE-1-SEMIALDEHYDE 2,1-AMINOMUTASE"/>
    <property type="match status" value="1"/>
</dbReference>
<evidence type="ECO:0000256" key="2">
    <source>
        <dbReference type="ARBA" id="ARBA00001933"/>
    </source>
</evidence>
<dbReference type="AlphaFoldDB" id="A0AAQ4CUE2"/>
<protein>
    <submittedName>
        <fullName evidence="6">Aspartate aminotransferase family protein</fullName>
    </submittedName>
</protein>
<evidence type="ECO:0000313" key="7">
    <source>
        <dbReference type="Proteomes" id="UP001319921"/>
    </source>
</evidence>
<dbReference type="Gene3D" id="3.90.1150.10">
    <property type="entry name" value="Aspartate Aminotransferase, domain 1"/>
    <property type="match status" value="1"/>
</dbReference>
<evidence type="ECO:0000256" key="5">
    <source>
        <dbReference type="RuleBase" id="RU003560"/>
    </source>
</evidence>
<dbReference type="InterPro" id="IPR015421">
    <property type="entry name" value="PyrdxlP-dep_Trfase_major"/>
</dbReference>
<comment type="similarity">
    <text evidence="5">Belongs to the class-III pyridoxal-phosphate-dependent aminotransferase family.</text>
</comment>
<comment type="catalytic activity">
    <reaction evidence="1">
        <text>(S)-4-amino-5-oxopentanoate = 5-aminolevulinate</text>
        <dbReference type="Rhea" id="RHEA:14265"/>
        <dbReference type="ChEBI" id="CHEBI:57501"/>
        <dbReference type="ChEBI" id="CHEBI:356416"/>
        <dbReference type="EC" id="5.4.3.8"/>
    </reaction>
</comment>
<evidence type="ECO:0000313" key="6">
    <source>
        <dbReference type="EMBL" id="BDB99423.1"/>
    </source>
</evidence>
<name>A0AAQ4CUE2_9CREN</name>
<evidence type="ECO:0000256" key="3">
    <source>
        <dbReference type="ARBA" id="ARBA00022898"/>
    </source>
</evidence>
<dbReference type="Pfam" id="PF00202">
    <property type="entry name" value="Aminotran_3"/>
    <property type="match status" value="1"/>
</dbReference>
<keyword evidence="7" id="KW-1185">Reference proteome</keyword>
<dbReference type="GO" id="GO:0008483">
    <property type="term" value="F:transaminase activity"/>
    <property type="evidence" value="ECO:0007669"/>
    <property type="project" value="UniProtKB-KW"/>
</dbReference>
<dbReference type="NCBIfam" id="NF000818">
    <property type="entry name" value="PRK00062.1"/>
    <property type="match status" value="1"/>
</dbReference>